<dbReference type="Gene3D" id="3.10.350.10">
    <property type="entry name" value="LysM domain"/>
    <property type="match status" value="1"/>
</dbReference>
<dbReference type="AlphaFoldDB" id="A0A841KTT0"/>
<accession>A0A841KTT0</accession>
<feature type="domain" description="HTH cro/C1-type" evidence="1">
    <location>
        <begin position="480"/>
        <end position="496"/>
    </location>
</feature>
<evidence type="ECO:0000313" key="4">
    <source>
        <dbReference type="Proteomes" id="UP000579281"/>
    </source>
</evidence>
<dbReference type="Pfam" id="PF12673">
    <property type="entry name" value="SipL"/>
    <property type="match status" value="3"/>
</dbReference>
<dbReference type="CDD" id="cd00118">
    <property type="entry name" value="LysM"/>
    <property type="match status" value="1"/>
</dbReference>
<dbReference type="PANTHER" id="PTHR33734">
    <property type="entry name" value="LYSM DOMAIN-CONTAINING GPI-ANCHORED PROTEIN 2"/>
    <property type="match status" value="1"/>
</dbReference>
<keyword evidence="4" id="KW-1185">Reference proteome</keyword>
<evidence type="ECO:0000313" key="3">
    <source>
        <dbReference type="EMBL" id="MBB6215568.1"/>
    </source>
</evidence>
<dbReference type="InterPro" id="IPR001387">
    <property type="entry name" value="Cro/C1-type_HTH"/>
</dbReference>
<dbReference type="PROSITE" id="PS51782">
    <property type="entry name" value="LYSM"/>
    <property type="match status" value="1"/>
</dbReference>
<dbReference type="SMART" id="SM00257">
    <property type="entry name" value="LysM"/>
    <property type="match status" value="1"/>
</dbReference>
<dbReference type="SUPFAM" id="SSF54106">
    <property type="entry name" value="LysM domain"/>
    <property type="match status" value="1"/>
</dbReference>
<dbReference type="Proteomes" id="UP000579281">
    <property type="component" value="Unassembled WGS sequence"/>
</dbReference>
<dbReference type="GO" id="GO:0008932">
    <property type="term" value="F:lytic endotransglycosylase activity"/>
    <property type="evidence" value="ECO:0007669"/>
    <property type="project" value="TreeGrafter"/>
</dbReference>
<dbReference type="PANTHER" id="PTHR33734:SF22">
    <property type="entry name" value="MEMBRANE-BOUND LYTIC MUREIN TRANSGLYCOSYLASE D"/>
    <property type="match status" value="1"/>
</dbReference>
<dbReference type="InterPro" id="IPR024300">
    <property type="entry name" value="SipL_SPOCS_dom"/>
</dbReference>
<dbReference type="InterPro" id="IPR036779">
    <property type="entry name" value="LysM_dom_sf"/>
</dbReference>
<comment type="caution">
    <text evidence="3">The sequence shown here is derived from an EMBL/GenBank/DDBJ whole genome shotgun (WGS) entry which is preliminary data.</text>
</comment>
<evidence type="ECO:0000259" key="2">
    <source>
        <dbReference type="PROSITE" id="PS51782"/>
    </source>
</evidence>
<dbReference type="InterPro" id="IPR018392">
    <property type="entry name" value="LysM"/>
</dbReference>
<dbReference type="PROSITE" id="PS50943">
    <property type="entry name" value="HTH_CROC1"/>
    <property type="match status" value="1"/>
</dbReference>
<dbReference type="Pfam" id="PF01476">
    <property type="entry name" value="LysM"/>
    <property type="match status" value="1"/>
</dbReference>
<feature type="domain" description="LysM" evidence="2">
    <location>
        <begin position="472"/>
        <end position="516"/>
    </location>
</feature>
<proteinExistence type="predicted"/>
<name>A0A841KTT0_9FIRM</name>
<dbReference type="RefSeq" id="WP_184309967.1">
    <property type="nucleotide sequence ID" value="NZ_JACHEN010000008.1"/>
</dbReference>
<gene>
    <name evidence="3" type="ORF">HNQ80_001657</name>
</gene>
<organism evidence="3 4">
    <name type="scientific">Anaerosolibacter carboniphilus</name>
    <dbReference type="NCBI Taxonomy" id="1417629"/>
    <lineage>
        <taxon>Bacteria</taxon>
        <taxon>Bacillati</taxon>
        <taxon>Bacillota</taxon>
        <taxon>Clostridia</taxon>
        <taxon>Peptostreptococcales</taxon>
        <taxon>Thermotaleaceae</taxon>
        <taxon>Anaerosolibacter</taxon>
    </lineage>
</organism>
<reference evidence="3 4" key="1">
    <citation type="submission" date="2020-08" db="EMBL/GenBank/DDBJ databases">
        <title>Genomic Encyclopedia of Type Strains, Phase IV (KMG-IV): sequencing the most valuable type-strain genomes for metagenomic binning, comparative biology and taxonomic classification.</title>
        <authorList>
            <person name="Goeker M."/>
        </authorList>
    </citation>
    <scope>NUCLEOTIDE SEQUENCE [LARGE SCALE GENOMIC DNA]</scope>
    <source>
        <strain evidence="3 4">DSM 103526</strain>
    </source>
</reference>
<evidence type="ECO:0000259" key="1">
    <source>
        <dbReference type="PROSITE" id="PS50943"/>
    </source>
</evidence>
<sequence>MAVELIRDLLKIDQLVGEEHAQALVEGDIVVPDVKPDITRILSVDGIVNITGKEAVQDKIIVDGSVQFKILYASEVGDQPIYGMNASASFSQNIDIAGTTPDMNCEVAGDIEHIDFNIVNERKVAVKIVLNLSGKSYGVSKMDILREIQGLSDIQLLKDRVRYSDMVGSNASDTIVRENFEIEDNMPEIREILRCDAYAVEKETKVTDGKVIVGGVVKTNTLYVGDDDRNPLCLVKHEVPFTHFVEIPAAMGHMDCKVGLKVDEVYTDVKENLDGDKRLFEMEAMVKVHATVSELEEKEVIIDAYSPSKAIKLDKKKVNYNLNVGSNAANAIVKEMLEVPDQLPEAFKVFNVNVKPIVTDYRLVEDKNIIEGIIEANVLYLSQDKDQPVHSFRQEVPFRHFIEIPGANENMKADVNLSVNDVDYSLINPSQVEIKVNVGASCVVTKNAQVELLVNAEESEEVFDMKNRPSITIYFVQPGDTLWKIAKRYNTTVSELIEANDIENPSQITSGDRLVIQKTFEYKFK</sequence>
<protein>
    <submittedName>
        <fullName evidence="3">LysM repeat protein</fullName>
    </submittedName>
</protein>
<dbReference type="EMBL" id="JACHEN010000008">
    <property type="protein sequence ID" value="MBB6215568.1"/>
    <property type="molecule type" value="Genomic_DNA"/>
</dbReference>